<keyword evidence="2" id="KW-0521">NADP</keyword>
<reference evidence="4 5" key="1">
    <citation type="submission" date="2024-07" db="EMBL/GenBank/DDBJ databases">
        <title>Section-level genome sequencing and comparative genomics of Aspergillus sections Usti and Cavernicolus.</title>
        <authorList>
            <consortium name="Lawrence Berkeley National Laboratory"/>
            <person name="Nybo J.L."/>
            <person name="Vesth T.C."/>
            <person name="Theobald S."/>
            <person name="Frisvad J.C."/>
            <person name="Larsen T.O."/>
            <person name="Kjaerboelling I."/>
            <person name="Rothschild-Mancinelli K."/>
            <person name="Lyhne E.K."/>
            <person name="Kogle M.E."/>
            <person name="Barry K."/>
            <person name="Clum A."/>
            <person name="Na H."/>
            <person name="Ledsgaard L."/>
            <person name="Lin J."/>
            <person name="Lipzen A."/>
            <person name="Kuo A."/>
            <person name="Riley R."/>
            <person name="Mondo S."/>
            <person name="Labutti K."/>
            <person name="Haridas S."/>
            <person name="Pangalinan J."/>
            <person name="Salamov A.A."/>
            <person name="Simmons B.A."/>
            <person name="Magnuson J.K."/>
            <person name="Chen J."/>
            <person name="Drula E."/>
            <person name="Henrissat B."/>
            <person name="Wiebenga A."/>
            <person name="Lubbers R.J."/>
            <person name="Gomes A.C."/>
            <person name="Makela M.R."/>
            <person name="Stajich J."/>
            <person name="Grigoriev I.V."/>
            <person name="Mortensen U.H."/>
            <person name="De Vries R.P."/>
            <person name="Baker S.E."/>
            <person name="Andersen M.R."/>
        </authorList>
    </citation>
    <scope>NUCLEOTIDE SEQUENCE [LARGE SCALE GENOMIC DNA]</scope>
    <source>
        <strain evidence="4 5">CBS 588.65</strain>
    </source>
</reference>
<dbReference type="Gene3D" id="3.40.50.720">
    <property type="entry name" value="NAD(P)-binding Rossmann-like Domain"/>
    <property type="match status" value="1"/>
</dbReference>
<name>A0ABR4HJS1_9EURO</name>
<evidence type="ECO:0000313" key="4">
    <source>
        <dbReference type="EMBL" id="KAL2815737.1"/>
    </source>
</evidence>
<keyword evidence="5" id="KW-1185">Reference proteome</keyword>
<keyword evidence="3" id="KW-0560">Oxidoreductase</keyword>
<dbReference type="Pfam" id="PF13561">
    <property type="entry name" value="adh_short_C2"/>
    <property type="match status" value="1"/>
</dbReference>
<evidence type="ECO:0000256" key="1">
    <source>
        <dbReference type="ARBA" id="ARBA00006484"/>
    </source>
</evidence>
<evidence type="ECO:0000313" key="5">
    <source>
        <dbReference type="Proteomes" id="UP001610334"/>
    </source>
</evidence>
<dbReference type="InterPro" id="IPR002347">
    <property type="entry name" value="SDR_fam"/>
</dbReference>
<dbReference type="CDD" id="cd05233">
    <property type="entry name" value="SDR_c"/>
    <property type="match status" value="1"/>
</dbReference>
<comment type="caution">
    <text evidence="4">The sequence shown here is derived from an EMBL/GenBank/DDBJ whole genome shotgun (WGS) entry which is preliminary data.</text>
</comment>
<dbReference type="PRINTS" id="PR00080">
    <property type="entry name" value="SDRFAMILY"/>
</dbReference>
<dbReference type="PANTHER" id="PTHR24321">
    <property type="entry name" value="DEHYDROGENASES, SHORT CHAIN"/>
    <property type="match status" value="1"/>
</dbReference>
<dbReference type="PANTHER" id="PTHR24321:SF8">
    <property type="entry name" value="ESTRADIOL 17-BETA-DEHYDROGENASE 8-RELATED"/>
    <property type="match status" value="1"/>
</dbReference>
<dbReference type="SUPFAM" id="SSF51735">
    <property type="entry name" value="NAD(P)-binding Rossmann-fold domains"/>
    <property type="match status" value="1"/>
</dbReference>
<accession>A0ABR4HJS1</accession>
<dbReference type="InterPro" id="IPR036291">
    <property type="entry name" value="NAD(P)-bd_dom_sf"/>
</dbReference>
<evidence type="ECO:0000256" key="3">
    <source>
        <dbReference type="ARBA" id="ARBA00023002"/>
    </source>
</evidence>
<protein>
    <submittedName>
        <fullName evidence="4">NAD(P)-binding protein</fullName>
    </submittedName>
</protein>
<organism evidence="4 5">
    <name type="scientific">Aspergillus granulosus</name>
    <dbReference type="NCBI Taxonomy" id="176169"/>
    <lineage>
        <taxon>Eukaryota</taxon>
        <taxon>Fungi</taxon>
        <taxon>Dikarya</taxon>
        <taxon>Ascomycota</taxon>
        <taxon>Pezizomycotina</taxon>
        <taxon>Eurotiomycetes</taxon>
        <taxon>Eurotiomycetidae</taxon>
        <taxon>Eurotiales</taxon>
        <taxon>Aspergillaceae</taxon>
        <taxon>Aspergillus</taxon>
        <taxon>Aspergillus subgen. Nidulantes</taxon>
    </lineage>
</organism>
<dbReference type="PROSITE" id="PS00061">
    <property type="entry name" value="ADH_SHORT"/>
    <property type="match status" value="1"/>
</dbReference>
<gene>
    <name evidence="4" type="ORF">BJX63DRAFT_441964</name>
</gene>
<dbReference type="InterPro" id="IPR020904">
    <property type="entry name" value="Sc_DH/Rdtase_CS"/>
</dbReference>
<dbReference type="EMBL" id="JBFXLT010000026">
    <property type="protein sequence ID" value="KAL2815737.1"/>
    <property type="molecule type" value="Genomic_DNA"/>
</dbReference>
<dbReference type="Proteomes" id="UP001610334">
    <property type="component" value="Unassembled WGS sequence"/>
</dbReference>
<sequence length="294" mass="30838">MATLDGVALVTGAGSGIGRHLCIAYARAGCVAIALADINMDNVQETMSMIKAHGFSSQLLALHVNVTSIASVKNMVSGVIKAFGRIDYVITKIAANLAGVTATARVPTAQYPQDEYDRLLEVNTKGILLCMQEEVQAMQKQTLTCTPGVGNHPLRKQRGSIINVASVTGFAALQNMMPYNVSKHAVIGLTKSAAIDHSRDQIRINAVCPGMTDTPMVRARSTLAKGGKTSNWAVEGNGLQRLALPEEVADVCVFLSGCGASYMSGSSVVVDAGHLAALRYEVNLSSPPGGQPAL</sequence>
<dbReference type="PRINTS" id="PR00081">
    <property type="entry name" value="GDHRDH"/>
</dbReference>
<comment type="similarity">
    <text evidence="1">Belongs to the short-chain dehydrogenases/reductases (SDR) family.</text>
</comment>
<proteinExistence type="inferred from homology"/>
<evidence type="ECO:0000256" key="2">
    <source>
        <dbReference type="ARBA" id="ARBA00022857"/>
    </source>
</evidence>